<evidence type="ECO:0000313" key="19">
    <source>
        <dbReference type="Proteomes" id="UP000250043"/>
    </source>
</evidence>
<keyword evidence="13 15" id="KW-0539">Nucleus</keyword>
<dbReference type="PRINTS" id="PR00869">
    <property type="entry name" value="DNAPOLX"/>
</dbReference>
<comment type="cofactor">
    <cofactor evidence="1">
        <name>Mg(2+)</name>
        <dbReference type="ChEBI" id="CHEBI:18420"/>
    </cofactor>
</comment>
<dbReference type="GO" id="GO:0003887">
    <property type="term" value="F:DNA-directed DNA polymerase activity"/>
    <property type="evidence" value="ECO:0007669"/>
    <property type="project" value="UniProtKB-UniRule"/>
</dbReference>
<dbReference type="InterPro" id="IPR002008">
    <property type="entry name" value="DNA_pol_X_beta-like"/>
</dbReference>
<dbReference type="Gene3D" id="3.30.210.10">
    <property type="entry name" value="DNA polymerase, thumb domain"/>
    <property type="match status" value="1"/>
</dbReference>
<keyword evidence="5 15" id="KW-0808">Transferase</keyword>
<evidence type="ECO:0000256" key="14">
    <source>
        <dbReference type="ARBA" id="ARBA00049244"/>
    </source>
</evidence>
<evidence type="ECO:0000256" key="15">
    <source>
        <dbReference type="RuleBase" id="RU366014"/>
    </source>
</evidence>
<evidence type="ECO:0000256" key="7">
    <source>
        <dbReference type="ARBA" id="ARBA00022723"/>
    </source>
</evidence>
<dbReference type="EMBL" id="KV722366">
    <property type="protein sequence ID" value="OCH92627.1"/>
    <property type="molecule type" value="Genomic_DNA"/>
</dbReference>
<dbReference type="InterPro" id="IPR028207">
    <property type="entry name" value="DNA_pol_B_palm_palm"/>
</dbReference>
<gene>
    <name evidence="18" type="ORF">OBBRIDRAFT_726412</name>
</gene>
<evidence type="ECO:0000256" key="13">
    <source>
        <dbReference type="ARBA" id="ARBA00023242"/>
    </source>
</evidence>
<feature type="domain" description="DNA-directed DNA polymerase X" evidence="17">
    <location>
        <begin position="1"/>
        <end position="368"/>
    </location>
</feature>
<dbReference type="Pfam" id="PF10391">
    <property type="entry name" value="DNA_pol_lambd_f"/>
    <property type="match status" value="1"/>
</dbReference>
<organism evidence="18 19">
    <name type="scientific">Obba rivulosa</name>
    <dbReference type="NCBI Taxonomy" id="1052685"/>
    <lineage>
        <taxon>Eukaryota</taxon>
        <taxon>Fungi</taxon>
        <taxon>Dikarya</taxon>
        <taxon>Basidiomycota</taxon>
        <taxon>Agaricomycotina</taxon>
        <taxon>Agaricomycetes</taxon>
        <taxon>Polyporales</taxon>
        <taxon>Gelatoporiaceae</taxon>
        <taxon>Obba</taxon>
    </lineage>
</organism>
<evidence type="ECO:0000256" key="2">
    <source>
        <dbReference type="ARBA" id="ARBA00004123"/>
    </source>
</evidence>
<dbReference type="InterPro" id="IPR018944">
    <property type="entry name" value="DNA_pol_lambd_fingers_domain"/>
</dbReference>
<dbReference type="InterPro" id="IPR037160">
    <property type="entry name" value="DNA_Pol_thumb_sf"/>
</dbReference>
<dbReference type="SMART" id="SM00483">
    <property type="entry name" value="POLXc"/>
    <property type="match status" value="1"/>
</dbReference>
<dbReference type="OrthoDB" id="205514at2759"/>
<keyword evidence="7" id="KW-0479">Metal-binding</keyword>
<dbReference type="InterPro" id="IPR019843">
    <property type="entry name" value="DNA_pol-X_BS"/>
</dbReference>
<keyword evidence="12 15" id="KW-0234">DNA repair</keyword>
<dbReference type="InterPro" id="IPR002054">
    <property type="entry name" value="DNA-dir_DNA_pol_X"/>
</dbReference>
<dbReference type="SUPFAM" id="SSF47802">
    <property type="entry name" value="DNA polymerase beta, N-terminal domain-like"/>
    <property type="match status" value="1"/>
</dbReference>
<dbReference type="GO" id="GO:0005634">
    <property type="term" value="C:nucleus"/>
    <property type="evidence" value="ECO:0007669"/>
    <property type="project" value="UniProtKB-SubCell"/>
</dbReference>
<dbReference type="SUPFAM" id="SSF81585">
    <property type="entry name" value="PsbU/PolX domain-like"/>
    <property type="match status" value="1"/>
</dbReference>
<evidence type="ECO:0000256" key="10">
    <source>
        <dbReference type="ARBA" id="ARBA00022932"/>
    </source>
</evidence>
<dbReference type="InterPro" id="IPR027421">
    <property type="entry name" value="DNA_pol_lamdba_lyase_dom_sf"/>
</dbReference>
<dbReference type="Gene3D" id="3.30.460.10">
    <property type="entry name" value="Beta Polymerase, domain 2"/>
    <property type="match status" value="1"/>
</dbReference>
<keyword evidence="10 15" id="KW-0239">DNA-directed DNA polymerase</keyword>
<keyword evidence="4" id="KW-0963">Cytoplasm</keyword>
<keyword evidence="6 15" id="KW-0548">Nucleotidyltransferase</keyword>
<keyword evidence="9" id="KW-0460">Magnesium</keyword>
<dbReference type="InterPro" id="IPR043519">
    <property type="entry name" value="NT_sf"/>
</dbReference>
<evidence type="ECO:0000256" key="16">
    <source>
        <dbReference type="SAM" id="MobiDB-lite"/>
    </source>
</evidence>
<dbReference type="GO" id="GO:0006284">
    <property type="term" value="P:base-excision repair"/>
    <property type="evidence" value="ECO:0007669"/>
    <property type="project" value="TreeGrafter"/>
</dbReference>
<evidence type="ECO:0000256" key="1">
    <source>
        <dbReference type="ARBA" id="ARBA00001946"/>
    </source>
</evidence>
<evidence type="ECO:0000256" key="6">
    <source>
        <dbReference type="ARBA" id="ARBA00022695"/>
    </source>
</evidence>
<evidence type="ECO:0000256" key="4">
    <source>
        <dbReference type="ARBA" id="ARBA00022490"/>
    </source>
</evidence>
<dbReference type="GO" id="GO:0003677">
    <property type="term" value="F:DNA binding"/>
    <property type="evidence" value="ECO:0007669"/>
    <property type="project" value="UniProtKB-UniRule"/>
</dbReference>
<evidence type="ECO:0000313" key="18">
    <source>
        <dbReference type="EMBL" id="OCH92627.1"/>
    </source>
</evidence>
<dbReference type="PANTHER" id="PTHR11276">
    <property type="entry name" value="DNA POLYMERASE TYPE-X FAMILY MEMBER"/>
    <property type="match status" value="1"/>
</dbReference>
<keyword evidence="11" id="KW-0238">DNA-binding</keyword>
<evidence type="ECO:0000256" key="9">
    <source>
        <dbReference type="ARBA" id="ARBA00022842"/>
    </source>
</evidence>
<dbReference type="GO" id="GO:0046872">
    <property type="term" value="F:metal ion binding"/>
    <property type="evidence" value="ECO:0007669"/>
    <property type="project" value="UniProtKB-UniRule"/>
</dbReference>
<dbReference type="PANTHER" id="PTHR11276:SF42">
    <property type="entry name" value="DNA POLYMERASE BETA"/>
    <property type="match status" value="1"/>
</dbReference>
<comment type="subcellular location">
    <subcellularLocation>
        <location evidence="2 15">Nucleus</location>
    </subcellularLocation>
</comment>
<comment type="function">
    <text evidence="15">DNA polymerase that functions in several pathways of DNA repair. Involved in base excision repair (BER) responsible for repair of lesions that give rise to abasic (AP) sites in DNA. Also contributes to DNA double-strand break repair by non-homologous end joining and homologous recombination. Has both template-dependent and template-independent (terminal transferase) DNA polymerase activities. Has also a 5'-deoxyribose-5-phosphate lyase (dRP lyase) activity.</text>
</comment>
<dbReference type="InterPro" id="IPR022312">
    <property type="entry name" value="DNA_pol_X"/>
</dbReference>
<dbReference type="Gene3D" id="1.10.150.20">
    <property type="entry name" value="5' to 3' exonuclease, C-terminal subdomain"/>
    <property type="match status" value="1"/>
</dbReference>
<dbReference type="InterPro" id="IPR029398">
    <property type="entry name" value="PolB_thumb"/>
</dbReference>
<dbReference type="SUPFAM" id="SSF81301">
    <property type="entry name" value="Nucleotidyltransferase"/>
    <property type="match status" value="1"/>
</dbReference>
<protein>
    <recommendedName>
        <fullName evidence="15">DNA polymerase</fullName>
        <ecNumber evidence="15">2.7.7.7</ecNumber>
    </recommendedName>
</protein>
<feature type="region of interest" description="Disordered" evidence="16">
    <location>
        <begin position="181"/>
        <end position="208"/>
    </location>
</feature>
<dbReference type="Pfam" id="PF14716">
    <property type="entry name" value="HHH_8"/>
    <property type="match status" value="1"/>
</dbReference>
<dbReference type="GO" id="GO:0006303">
    <property type="term" value="P:double-strand break repair via nonhomologous end joining"/>
    <property type="evidence" value="ECO:0007669"/>
    <property type="project" value="TreeGrafter"/>
</dbReference>
<evidence type="ECO:0000259" key="17">
    <source>
        <dbReference type="SMART" id="SM00483"/>
    </source>
</evidence>
<dbReference type="InterPro" id="IPR010996">
    <property type="entry name" value="HHH_MUS81"/>
</dbReference>
<reference evidence="18 19" key="1">
    <citation type="submission" date="2016-07" db="EMBL/GenBank/DDBJ databases">
        <title>Draft genome of the white-rot fungus Obba rivulosa 3A-2.</title>
        <authorList>
            <consortium name="DOE Joint Genome Institute"/>
            <person name="Miettinen O."/>
            <person name="Riley R."/>
            <person name="Acob R."/>
            <person name="Barry K."/>
            <person name="Cullen D."/>
            <person name="De Vries R."/>
            <person name="Hainaut M."/>
            <person name="Hatakka A."/>
            <person name="Henrissat B."/>
            <person name="Hilden K."/>
            <person name="Kuo R."/>
            <person name="Labutti K."/>
            <person name="Lipzen A."/>
            <person name="Makela M.R."/>
            <person name="Sandor L."/>
            <person name="Spatafora J.W."/>
            <person name="Grigoriev I.V."/>
            <person name="Hibbett D.S."/>
        </authorList>
    </citation>
    <scope>NUCLEOTIDE SEQUENCE [LARGE SCALE GENOMIC DNA]</scope>
    <source>
        <strain evidence="18 19">3A-2</strain>
    </source>
</reference>
<dbReference type="AlphaFoldDB" id="A0A8E2B2V1"/>
<evidence type="ECO:0000256" key="8">
    <source>
        <dbReference type="ARBA" id="ARBA00022763"/>
    </source>
</evidence>
<evidence type="ECO:0000256" key="11">
    <source>
        <dbReference type="ARBA" id="ARBA00023125"/>
    </source>
</evidence>
<name>A0A8E2B2V1_9APHY</name>
<dbReference type="Gene3D" id="1.10.150.110">
    <property type="entry name" value="DNA polymerase beta, N-terminal domain-like"/>
    <property type="match status" value="1"/>
</dbReference>
<proteinExistence type="inferred from homology"/>
<keyword evidence="19" id="KW-1185">Reference proteome</keyword>
<dbReference type="Pfam" id="PF14792">
    <property type="entry name" value="DNA_pol_B_palm"/>
    <property type="match status" value="1"/>
</dbReference>
<sequence length="375" mass="41714">MEKEEARDDRNPFKIKAFTSAIAVINRFDHRIESVKELGDVKGIGKGIAARIESFLSGEHEVPENSDEEKRRKAMQALSAVHGVGRVLAAKLVDAGCFSLEQLRQPEFYDKLSSSMKVGLDFVDHLDHPVTREQAEAVVDFMRDNLFSGFEISLVGSYRRESPTSSDVDVLVFHPSYVHIPTPSHGPPSGYNNGRLPTPQRSRTKPAERNASLLQQGVVQPLIDRGLIAGSLSVGPSKWRGLVLVPSRAGGQWGDLSERIEAIAQKTGTFRRMDLNLMPLQSRGAAFLALTGDATLNREMRLRALKQGMFLNEYGLWRWHNNGNGNGADAGEEANGEQKGYWELVEAEREEKIMGLIGMKYLEPAQRTTTNKFKK</sequence>
<dbReference type="Proteomes" id="UP000250043">
    <property type="component" value="Unassembled WGS sequence"/>
</dbReference>
<comment type="catalytic activity">
    <reaction evidence="14 15">
        <text>DNA(n) + a 2'-deoxyribonucleoside 5'-triphosphate = DNA(n+1) + diphosphate</text>
        <dbReference type="Rhea" id="RHEA:22508"/>
        <dbReference type="Rhea" id="RHEA-COMP:17339"/>
        <dbReference type="Rhea" id="RHEA-COMP:17340"/>
        <dbReference type="ChEBI" id="CHEBI:33019"/>
        <dbReference type="ChEBI" id="CHEBI:61560"/>
        <dbReference type="ChEBI" id="CHEBI:173112"/>
        <dbReference type="EC" id="2.7.7.7"/>
    </reaction>
</comment>
<accession>A0A8E2B2V1</accession>
<evidence type="ECO:0000256" key="12">
    <source>
        <dbReference type="ARBA" id="ARBA00023204"/>
    </source>
</evidence>
<dbReference type="EC" id="2.7.7.7" evidence="15"/>
<evidence type="ECO:0000256" key="5">
    <source>
        <dbReference type="ARBA" id="ARBA00022679"/>
    </source>
</evidence>
<dbReference type="Pfam" id="PF14791">
    <property type="entry name" value="DNA_pol_B_thumb"/>
    <property type="match status" value="1"/>
</dbReference>
<keyword evidence="8 15" id="KW-0227">DNA damage</keyword>
<dbReference type="PROSITE" id="PS00522">
    <property type="entry name" value="DNA_POLYMERASE_X"/>
    <property type="match status" value="1"/>
</dbReference>
<comment type="similarity">
    <text evidence="3 15">Belongs to the DNA polymerase type-X family.</text>
</comment>
<dbReference type="PRINTS" id="PR00870">
    <property type="entry name" value="DNAPOLXBETA"/>
</dbReference>
<evidence type="ECO:0000256" key="3">
    <source>
        <dbReference type="ARBA" id="ARBA00008323"/>
    </source>
</evidence>